<feature type="compositionally biased region" description="Low complexity" evidence="1">
    <location>
        <begin position="100"/>
        <end position="113"/>
    </location>
</feature>
<comment type="caution">
    <text evidence="2">The sequence shown here is derived from an EMBL/GenBank/DDBJ whole genome shotgun (WGS) entry which is preliminary data.</text>
</comment>
<reference evidence="2 3" key="1">
    <citation type="submission" date="2023-07" db="EMBL/GenBank/DDBJ databases">
        <title>Sequencing the genomes of 1000 actinobacteria strains.</title>
        <authorList>
            <person name="Klenk H.-P."/>
        </authorList>
    </citation>
    <scope>NUCLEOTIDE SEQUENCE [LARGE SCALE GENOMIC DNA]</scope>
    <source>
        <strain evidence="2 3">DSM 46740</strain>
    </source>
</reference>
<evidence type="ECO:0000313" key="2">
    <source>
        <dbReference type="EMBL" id="MDP9844722.1"/>
    </source>
</evidence>
<gene>
    <name evidence="2" type="ORF">J2853_003933</name>
</gene>
<accession>A0ABT9QD86</accession>
<dbReference type="EMBL" id="JAUSQU010000001">
    <property type="protein sequence ID" value="MDP9844722.1"/>
    <property type="molecule type" value="Genomic_DNA"/>
</dbReference>
<evidence type="ECO:0008006" key="4">
    <source>
        <dbReference type="Google" id="ProtNLM"/>
    </source>
</evidence>
<feature type="compositionally biased region" description="Polar residues" evidence="1">
    <location>
        <begin position="114"/>
        <end position="126"/>
    </location>
</feature>
<feature type="region of interest" description="Disordered" evidence="1">
    <location>
        <begin position="77"/>
        <end position="158"/>
    </location>
</feature>
<protein>
    <recommendedName>
        <fullName evidence="4">CsbD-like</fullName>
    </recommendedName>
</protein>
<dbReference type="Proteomes" id="UP001225356">
    <property type="component" value="Unassembled WGS sequence"/>
</dbReference>
<sequence length="158" mass="16282">MSAMVFKSLRGHVQRATGLMETTTSKARAIVRDPLTYEETGRPQMSDHVGEPAGELVATGRADRTEHKKIVKVEAGRLSDARGPVRSGDADRPRCRAAEPEAGLAAAEATTGAMSDTGSEATSGAGSDTVGESMGDAARVPRARGTIETVKSTSGGGV</sequence>
<feature type="compositionally biased region" description="Basic and acidic residues" evidence="1">
    <location>
        <begin position="88"/>
        <end position="99"/>
    </location>
</feature>
<evidence type="ECO:0000256" key="1">
    <source>
        <dbReference type="SAM" id="MobiDB-lite"/>
    </source>
</evidence>
<keyword evidence="3" id="KW-1185">Reference proteome</keyword>
<evidence type="ECO:0000313" key="3">
    <source>
        <dbReference type="Proteomes" id="UP001225356"/>
    </source>
</evidence>
<feature type="compositionally biased region" description="Polar residues" evidence="1">
    <location>
        <begin position="149"/>
        <end position="158"/>
    </location>
</feature>
<organism evidence="2 3">
    <name type="scientific">Streptosporangium lutulentum</name>
    <dbReference type="NCBI Taxonomy" id="1461250"/>
    <lineage>
        <taxon>Bacteria</taxon>
        <taxon>Bacillati</taxon>
        <taxon>Actinomycetota</taxon>
        <taxon>Actinomycetes</taxon>
        <taxon>Streptosporangiales</taxon>
        <taxon>Streptosporangiaceae</taxon>
        <taxon>Streptosporangium</taxon>
    </lineage>
</organism>
<proteinExistence type="predicted"/>
<name>A0ABT9QD86_9ACTN</name>
<dbReference type="RefSeq" id="WP_307559794.1">
    <property type="nucleotide sequence ID" value="NZ_JAUSQU010000001.1"/>
</dbReference>